<organism evidence="1 2">
    <name type="scientific">Eiseniibacteriota bacterium</name>
    <dbReference type="NCBI Taxonomy" id="2212470"/>
    <lineage>
        <taxon>Bacteria</taxon>
        <taxon>Candidatus Eiseniibacteriota</taxon>
    </lineage>
</organism>
<dbReference type="AlphaFoldDB" id="A0A956RQS6"/>
<protein>
    <submittedName>
        <fullName evidence="1">Uncharacterized protein</fullName>
    </submittedName>
</protein>
<evidence type="ECO:0000313" key="2">
    <source>
        <dbReference type="Proteomes" id="UP000697710"/>
    </source>
</evidence>
<proteinExistence type="predicted"/>
<dbReference type="EMBL" id="JAGQHR010000476">
    <property type="protein sequence ID" value="MCA9728787.1"/>
    <property type="molecule type" value="Genomic_DNA"/>
</dbReference>
<sequence>MRIADIARHAVAIAILGPEGHGEAAPTAAKNPLAALGRLLVARFMTIPCVAPPDH</sequence>
<reference evidence="1" key="1">
    <citation type="submission" date="2020-04" db="EMBL/GenBank/DDBJ databases">
        <authorList>
            <person name="Zhang T."/>
        </authorList>
    </citation>
    <scope>NUCLEOTIDE SEQUENCE</scope>
    <source>
        <strain evidence="1">HKST-UBA01</strain>
    </source>
</reference>
<gene>
    <name evidence="1" type="ORF">KC729_13940</name>
</gene>
<comment type="caution">
    <text evidence="1">The sequence shown here is derived from an EMBL/GenBank/DDBJ whole genome shotgun (WGS) entry which is preliminary data.</text>
</comment>
<evidence type="ECO:0000313" key="1">
    <source>
        <dbReference type="EMBL" id="MCA9728787.1"/>
    </source>
</evidence>
<accession>A0A956RQS6</accession>
<reference evidence="1" key="2">
    <citation type="journal article" date="2021" name="Microbiome">
        <title>Successional dynamics and alternative stable states in a saline activated sludge microbial community over 9 years.</title>
        <authorList>
            <person name="Wang Y."/>
            <person name="Ye J."/>
            <person name="Ju F."/>
            <person name="Liu L."/>
            <person name="Boyd J.A."/>
            <person name="Deng Y."/>
            <person name="Parks D.H."/>
            <person name="Jiang X."/>
            <person name="Yin X."/>
            <person name="Woodcroft B.J."/>
            <person name="Tyson G.W."/>
            <person name="Hugenholtz P."/>
            <person name="Polz M.F."/>
            <person name="Zhang T."/>
        </authorList>
    </citation>
    <scope>NUCLEOTIDE SEQUENCE</scope>
    <source>
        <strain evidence="1">HKST-UBA01</strain>
    </source>
</reference>
<name>A0A956RQS6_UNCEI</name>
<dbReference type="Proteomes" id="UP000697710">
    <property type="component" value="Unassembled WGS sequence"/>
</dbReference>